<evidence type="ECO:0000313" key="2">
    <source>
        <dbReference type="EMBL" id="BBP44193.1"/>
    </source>
</evidence>
<protein>
    <recommendedName>
        <fullName evidence="4">DUF484 domain-containing protein</fullName>
    </recommendedName>
</protein>
<dbReference type="PANTHER" id="PTHR38765:SF1">
    <property type="entry name" value="DUF484 DOMAIN-CONTAINING PROTEIN"/>
    <property type="match status" value="1"/>
</dbReference>
<name>A0A6F8PPZ7_9GAMM</name>
<dbReference type="RefSeq" id="WP_173291933.1">
    <property type="nucleotide sequence ID" value="NZ_AP021888.1"/>
</dbReference>
<proteinExistence type="predicted"/>
<keyword evidence="3" id="KW-1185">Reference proteome</keyword>
<dbReference type="InterPro" id="IPR029016">
    <property type="entry name" value="GAF-like_dom_sf"/>
</dbReference>
<keyword evidence="1" id="KW-0175">Coiled coil</keyword>
<dbReference type="EMBL" id="AP021888">
    <property type="protein sequence ID" value="BBP44193.1"/>
    <property type="molecule type" value="Genomic_DNA"/>
</dbReference>
<dbReference type="KEGG" id="tzo:THMIRHAT_19390"/>
<evidence type="ECO:0000313" key="3">
    <source>
        <dbReference type="Proteomes" id="UP000501466"/>
    </source>
</evidence>
<sequence length="225" mass="25218">MAKFGEKQIHADEVANYLNQNREFFHIFPGLLEGLSIPHPKSGKAISLLERQLYQLREQRDGLQIEIDTLKDIAGENGQLLHKVYDFSYALMAAEDEQAAVDTIFSTLDTIFSVEHIALVSWEVPSISVQGFYQLGISQAWSKSLRETLVPENPVCGLLEDAWQKGLFQTSEPMKSVCVLPLGKDRVWGVLALGATTNRFSPELGTYFLKIMGSLVTARLQRLFA</sequence>
<gene>
    <name evidence="2" type="ORF">THMIRHAT_19390</name>
</gene>
<evidence type="ECO:0000256" key="1">
    <source>
        <dbReference type="SAM" id="Coils"/>
    </source>
</evidence>
<evidence type="ECO:0008006" key="4">
    <source>
        <dbReference type="Google" id="ProtNLM"/>
    </source>
</evidence>
<dbReference type="Pfam" id="PF04340">
    <property type="entry name" value="DUF484"/>
    <property type="match status" value="1"/>
</dbReference>
<dbReference type="PANTHER" id="PTHR38765">
    <property type="entry name" value="DUF484 DOMAIN-CONTAINING PROTEIN"/>
    <property type="match status" value="1"/>
</dbReference>
<organism evidence="2 3">
    <name type="scientific">Thiosulfativibrio zosterae</name>
    <dbReference type="NCBI Taxonomy" id="2675053"/>
    <lineage>
        <taxon>Bacteria</taxon>
        <taxon>Pseudomonadati</taxon>
        <taxon>Pseudomonadota</taxon>
        <taxon>Gammaproteobacteria</taxon>
        <taxon>Thiotrichales</taxon>
        <taxon>Piscirickettsiaceae</taxon>
        <taxon>Thiosulfativibrio</taxon>
    </lineage>
</organism>
<dbReference type="InterPro" id="IPR007435">
    <property type="entry name" value="DUF484"/>
</dbReference>
<feature type="coiled-coil region" evidence="1">
    <location>
        <begin position="46"/>
        <end position="73"/>
    </location>
</feature>
<dbReference type="Proteomes" id="UP000501466">
    <property type="component" value="Chromosome"/>
</dbReference>
<dbReference type="AlphaFoldDB" id="A0A6F8PPZ7"/>
<dbReference type="Gene3D" id="3.30.450.40">
    <property type="match status" value="1"/>
</dbReference>
<reference evidence="3" key="1">
    <citation type="submission" date="2019-11" db="EMBL/GenBank/DDBJ databases">
        <title>Isolation and characterization of two novel species in the genus Thiomicrorhabdus.</title>
        <authorList>
            <person name="Mochizuki J."/>
            <person name="Kojima H."/>
            <person name="Fukui M."/>
        </authorList>
    </citation>
    <scope>NUCLEOTIDE SEQUENCE [LARGE SCALE GENOMIC DNA]</scope>
    <source>
        <strain evidence="3">AkT22</strain>
    </source>
</reference>
<accession>A0A6F8PPZ7</accession>